<evidence type="ECO:0000313" key="1">
    <source>
        <dbReference type="EMBL" id="PNP55707.1"/>
    </source>
</evidence>
<organism evidence="1 2">
    <name type="scientific">Trichoderma harzianum</name>
    <name type="common">Hypocrea lixii</name>
    <dbReference type="NCBI Taxonomy" id="5544"/>
    <lineage>
        <taxon>Eukaryota</taxon>
        <taxon>Fungi</taxon>
        <taxon>Dikarya</taxon>
        <taxon>Ascomycota</taxon>
        <taxon>Pezizomycotina</taxon>
        <taxon>Sordariomycetes</taxon>
        <taxon>Hypocreomycetidae</taxon>
        <taxon>Hypocreales</taxon>
        <taxon>Hypocreaceae</taxon>
        <taxon>Trichoderma</taxon>
    </lineage>
</organism>
<sequence length="44" mass="5101">MPLLMDEKHFLLNERSWLVTGNDAQVIFISAMVVQDAKKNRRQG</sequence>
<dbReference type="AlphaFoldDB" id="A0A2K0UD76"/>
<name>A0A2K0UD76_TRIHA</name>
<gene>
    <name evidence="1" type="ORF">THARTR1_04231</name>
</gene>
<dbReference type="Proteomes" id="UP000236290">
    <property type="component" value="Unassembled WGS sequence"/>
</dbReference>
<comment type="caution">
    <text evidence="1">The sequence shown here is derived from an EMBL/GenBank/DDBJ whole genome shotgun (WGS) entry which is preliminary data.</text>
</comment>
<accession>A0A2K0UD76</accession>
<protein>
    <submittedName>
        <fullName evidence="1">Uncharacterized protein</fullName>
    </submittedName>
</protein>
<evidence type="ECO:0000313" key="2">
    <source>
        <dbReference type="Proteomes" id="UP000236290"/>
    </source>
</evidence>
<reference evidence="1 2" key="1">
    <citation type="submission" date="2017-02" db="EMBL/GenBank/DDBJ databases">
        <title>Genomes of Trichoderma spp. with biocontrol activity.</title>
        <authorList>
            <person name="Gardiner D."/>
            <person name="Kazan K."/>
            <person name="Vos C."/>
            <person name="Harvey P."/>
        </authorList>
    </citation>
    <scope>NUCLEOTIDE SEQUENCE [LARGE SCALE GENOMIC DNA]</scope>
    <source>
        <strain evidence="1 2">Tr1</strain>
    </source>
</reference>
<dbReference type="EMBL" id="MTYI01000052">
    <property type="protein sequence ID" value="PNP55707.1"/>
    <property type="molecule type" value="Genomic_DNA"/>
</dbReference>
<proteinExistence type="predicted"/>